<accession>A0A6J4R9K1</accession>
<dbReference type="Pfam" id="PF13480">
    <property type="entry name" value="Acetyltransf_6"/>
    <property type="match status" value="1"/>
</dbReference>
<dbReference type="AlphaFoldDB" id="A0A6J4R9K1"/>
<feature type="domain" description="BioF2-like acetyltransferase" evidence="1">
    <location>
        <begin position="196"/>
        <end position="338"/>
    </location>
</feature>
<dbReference type="SUPFAM" id="SSF55729">
    <property type="entry name" value="Acyl-CoA N-acyltransferases (Nat)"/>
    <property type="match status" value="1"/>
</dbReference>
<organism evidence="2">
    <name type="scientific">uncultured Solirubrobacteraceae bacterium</name>
    <dbReference type="NCBI Taxonomy" id="1162706"/>
    <lineage>
        <taxon>Bacteria</taxon>
        <taxon>Bacillati</taxon>
        <taxon>Actinomycetota</taxon>
        <taxon>Thermoleophilia</taxon>
        <taxon>Solirubrobacterales</taxon>
        <taxon>Solirubrobacteraceae</taxon>
        <taxon>environmental samples</taxon>
    </lineage>
</organism>
<evidence type="ECO:0000313" key="2">
    <source>
        <dbReference type="EMBL" id="CAA9465158.1"/>
    </source>
</evidence>
<evidence type="ECO:0000259" key="1">
    <source>
        <dbReference type="Pfam" id="PF13480"/>
    </source>
</evidence>
<dbReference type="EMBL" id="CADCVJ010000040">
    <property type="protein sequence ID" value="CAA9465158.1"/>
    <property type="molecule type" value="Genomic_DNA"/>
</dbReference>
<gene>
    <name evidence="2" type="ORF">AVDCRST_MAG38-767</name>
</gene>
<proteinExistence type="predicted"/>
<reference evidence="2" key="1">
    <citation type="submission" date="2020-02" db="EMBL/GenBank/DDBJ databases">
        <authorList>
            <person name="Meier V. D."/>
        </authorList>
    </citation>
    <scope>NUCLEOTIDE SEQUENCE</scope>
    <source>
        <strain evidence="2">AVDCRST_MAG38</strain>
    </source>
</reference>
<protein>
    <recommendedName>
        <fullName evidence="1">BioF2-like acetyltransferase domain-containing protein</fullName>
    </recommendedName>
</protein>
<dbReference type="InterPro" id="IPR038740">
    <property type="entry name" value="BioF2-like_GNAT_dom"/>
</dbReference>
<name>A0A6J4R9K1_9ACTN</name>
<dbReference type="Gene3D" id="3.40.630.30">
    <property type="match status" value="1"/>
</dbReference>
<sequence length="385" mass="43769">MVGEAMSRRFAAQRLAGYGRAGWGRRFAPSEAVEQRCRTTRLATFDAARGPWEQHAAEQDNFFITYEFARAWWQVYGRGGELFLHQVFDERGQSIGILPLYVSTIRFGRFARFIGHGPADQLGPVCGAESRPAVAAALRDLIDGAGQPSTLLAERMRADEGWQEMLHGRHIRRESFSLIDLRELDWEGWLETKSANFRQQTRKAERRLARDHRLEYRLVTDEAEVLPALETLIRLHDARWRGASAAFDPKRRAFHERFAMAAARRGWLRVLLATIDGEPAAAWLGYRYGGAESSYLMGWAPEWAPHNVGSVLRMHAIREATGHVDEFRLLLGNEPHKQRLATADPGLDTFLVGDAMLPRVAHALIEQRHRTPAVMRRLVASRLGW</sequence>
<dbReference type="InterPro" id="IPR016181">
    <property type="entry name" value="Acyl_CoA_acyltransferase"/>
</dbReference>